<feature type="region of interest" description="Disordered" evidence="1">
    <location>
        <begin position="89"/>
        <end position="115"/>
    </location>
</feature>
<protein>
    <submittedName>
        <fullName evidence="2">Uncharacterized protein</fullName>
    </submittedName>
</protein>
<organism evidence="2 3">
    <name type="scientific">Hibiscus sabdariffa</name>
    <name type="common">roselle</name>
    <dbReference type="NCBI Taxonomy" id="183260"/>
    <lineage>
        <taxon>Eukaryota</taxon>
        <taxon>Viridiplantae</taxon>
        <taxon>Streptophyta</taxon>
        <taxon>Embryophyta</taxon>
        <taxon>Tracheophyta</taxon>
        <taxon>Spermatophyta</taxon>
        <taxon>Magnoliopsida</taxon>
        <taxon>eudicotyledons</taxon>
        <taxon>Gunneridae</taxon>
        <taxon>Pentapetalae</taxon>
        <taxon>rosids</taxon>
        <taxon>malvids</taxon>
        <taxon>Malvales</taxon>
        <taxon>Malvaceae</taxon>
        <taxon>Malvoideae</taxon>
        <taxon>Hibiscus</taxon>
    </lineage>
</organism>
<dbReference type="EMBL" id="JBBPBM010000004">
    <property type="protein sequence ID" value="KAK8589602.1"/>
    <property type="molecule type" value="Genomic_DNA"/>
</dbReference>
<keyword evidence="3" id="KW-1185">Reference proteome</keyword>
<accession>A0ABR2FZR0</accession>
<dbReference type="Proteomes" id="UP001472677">
    <property type="component" value="Unassembled WGS sequence"/>
</dbReference>
<gene>
    <name evidence="2" type="ORF">V6N12_023996</name>
</gene>
<evidence type="ECO:0000256" key="1">
    <source>
        <dbReference type="SAM" id="MobiDB-lite"/>
    </source>
</evidence>
<proteinExistence type="predicted"/>
<evidence type="ECO:0000313" key="2">
    <source>
        <dbReference type="EMBL" id="KAK8589602.1"/>
    </source>
</evidence>
<sequence length="257" mass="28383">MRHIRLLAEGGDDRNLSACWKLPCLAWDSIPTMDVNPCMEHVGLEQVVVCIRKTWGCDRYIYCKETKQERKAIRILVMMARFNGAKDRNKEGSELKVGESSSESTSDKPIFQAPEDSVQMKDTVDEVALMATCFRKEIYDENSNGKRVGSINLDENELVGGAFEETNNSRSNIGEKDIVITQKVVSALLDNGLDEVDRQIVTADKTGPKWADVVGCLGGAGQATGLQPVSDLVSSRAMKDIRSMGLTEVMVFNSNVE</sequence>
<comment type="caution">
    <text evidence="2">The sequence shown here is derived from an EMBL/GenBank/DDBJ whole genome shotgun (WGS) entry which is preliminary data.</text>
</comment>
<name>A0ABR2FZR0_9ROSI</name>
<reference evidence="2 3" key="1">
    <citation type="journal article" date="2024" name="G3 (Bethesda)">
        <title>Genome assembly of Hibiscus sabdariffa L. provides insights into metabolisms of medicinal natural products.</title>
        <authorList>
            <person name="Kim T."/>
        </authorList>
    </citation>
    <scope>NUCLEOTIDE SEQUENCE [LARGE SCALE GENOMIC DNA]</scope>
    <source>
        <strain evidence="2">TK-2024</strain>
        <tissue evidence="2">Old leaves</tissue>
    </source>
</reference>
<evidence type="ECO:0000313" key="3">
    <source>
        <dbReference type="Proteomes" id="UP001472677"/>
    </source>
</evidence>